<proteinExistence type="predicted"/>
<dbReference type="Proteomes" id="UP000001861">
    <property type="component" value="Unassembled WGS sequence"/>
</dbReference>
<protein>
    <recommendedName>
        <fullName evidence="4">Transcription factor domain-containing protein</fullName>
    </recommendedName>
</protein>
<dbReference type="RefSeq" id="XP_001833412.2">
    <property type="nucleotide sequence ID" value="XM_001833360.2"/>
</dbReference>
<dbReference type="VEuPathDB" id="FungiDB:CC1G_05112"/>
<comment type="caution">
    <text evidence="2">The sequence shown here is derived from an EMBL/GenBank/DDBJ whole genome shotgun (WGS) entry which is preliminary data.</text>
</comment>
<dbReference type="InParanoid" id="A8NFW4"/>
<feature type="region of interest" description="Disordered" evidence="1">
    <location>
        <begin position="127"/>
        <end position="170"/>
    </location>
</feature>
<dbReference type="eggNOG" id="ENOG502S86Z">
    <property type="taxonomic scope" value="Eukaryota"/>
</dbReference>
<dbReference type="OMA" id="TNCKERG"/>
<dbReference type="KEGG" id="cci:CC1G_05112"/>
<dbReference type="AlphaFoldDB" id="A8NFW4"/>
<dbReference type="EMBL" id="AACS02000002">
    <property type="protein sequence ID" value="EAU88346.2"/>
    <property type="molecule type" value="Genomic_DNA"/>
</dbReference>
<evidence type="ECO:0000256" key="1">
    <source>
        <dbReference type="SAM" id="MobiDB-lite"/>
    </source>
</evidence>
<sequence length="789" mass="86916">MSRLSNYSDAVVGYNKWSKNASLQNQVSHAEYLTLRAIYGKSSDPDNSGFSYSTRLANAIPTLHQDFFCSQFWRWFCIQRPILDAAEFSSRFLSHQKGERTLGPEGGIITMLLATWAFSYGLNERGLPIDEPESQPSPASPTSPSTDGPSNCSTSDGTKPTHRPPKSKEKFDQMVQQILDLVDYHGIMRRPTLDGVRVLLLLLPLLEDTKPFERIVIHDTAMSQIQTLCTLAPSTAHPARPLPDDASTRARLFWYAYTQEGLSTGLRGGRFNLHSDDYDAFQLTLPSYRGGLPSPPSPTSIQGGSSSFSTAHQDSQALSRLVSSSTLPLQINAVCRRIHSVLTGPKAARRADEHNLVDAHGMREIWHDLDQCWRELSVIRRNAASNEDPASRCDTERYACAWQIFIFECHNVIRESLKQYMSTASRSPFSSSRPSSHSSGSSPYLPPDHLHLVATRNCLALLPKVIKIMQFCVTNSTYTDRSGLFTWDSGLVRDGCFYAGYLAASTDADVLEAPLDAQASERDGHDLPSSPLTTDEAVMICLAVMSSKRWLFSKSDEREETIRMIWEARKAKRHGQPVRYGDMTYDATYPHANGHPSARLQDVYQPPNQTVMAATSTYLDRSMLPSLNVFTHQRRVESAPTTACTTDGHGAAGWPSYTPPGTATSLTTSTGTGPLGSIRGSPEFSNVLPTYKPHTDESYYHGGGELDHFTYNVPIAPSHPSSIPASMNAFSHRNSPNIEGHSSMPTVDMGNYSISSQPFNATGGTLHVSSGNDYGSCPQFGDNCNGSYH</sequence>
<dbReference type="GeneID" id="6009908"/>
<accession>A8NFW4</accession>
<evidence type="ECO:0000313" key="3">
    <source>
        <dbReference type="Proteomes" id="UP000001861"/>
    </source>
</evidence>
<name>A8NFW4_COPC7</name>
<feature type="compositionally biased region" description="Low complexity" evidence="1">
    <location>
        <begin position="134"/>
        <end position="150"/>
    </location>
</feature>
<organism evidence="2 3">
    <name type="scientific">Coprinopsis cinerea (strain Okayama-7 / 130 / ATCC MYA-4618 / FGSC 9003)</name>
    <name type="common">Inky cap fungus</name>
    <name type="synonym">Hormographiella aspergillata</name>
    <dbReference type="NCBI Taxonomy" id="240176"/>
    <lineage>
        <taxon>Eukaryota</taxon>
        <taxon>Fungi</taxon>
        <taxon>Dikarya</taxon>
        <taxon>Basidiomycota</taxon>
        <taxon>Agaricomycotina</taxon>
        <taxon>Agaricomycetes</taxon>
        <taxon>Agaricomycetidae</taxon>
        <taxon>Agaricales</taxon>
        <taxon>Agaricineae</taxon>
        <taxon>Psathyrellaceae</taxon>
        <taxon>Coprinopsis</taxon>
    </lineage>
</organism>
<reference evidence="2 3" key="1">
    <citation type="journal article" date="2010" name="Proc. Natl. Acad. Sci. U.S.A.">
        <title>Insights into evolution of multicellular fungi from the assembled chromosomes of the mushroom Coprinopsis cinerea (Coprinus cinereus).</title>
        <authorList>
            <person name="Stajich J.E."/>
            <person name="Wilke S.K."/>
            <person name="Ahren D."/>
            <person name="Au C.H."/>
            <person name="Birren B.W."/>
            <person name="Borodovsky M."/>
            <person name="Burns C."/>
            <person name="Canback B."/>
            <person name="Casselton L.A."/>
            <person name="Cheng C.K."/>
            <person name="Deng J."/>
            <person name="Dietrich F.S."/>
            <person name="Fargo D.C."/>
            <person name="Farman M.L."/>
            <person name="Gathman A.C."/>
            <person name="Goldberg J."/>
            <person name="Guigo R."/>
            <person name="Hoegger P.J."/>
            <person name="Hooker J.B."/>
            <person name="Huggins A."/>
            <person name="James T.Y."/>
            <person name="Kamada T."/>
            <person name="Kilaru S."/>
            <person name="Kodira C."/>
            <person name="Kues U."/>
            <person name="Kupfer D."/>
            <person name="Kwan H.S."/>
            <person name="Lomsadze A."/>
            <person name="Li W."/>
            <person name="Lilly W.W."/>
            <person name="Ma L.J."/>
            <person name="Mackey A.J."/>
            <person name="Manning G."/>
            <person name="Martin F."/>
            <person name="Muraguchi H."/>
            <person name="Natvig D.O."/>
            <person name="Palmerini H."/>
            <person name="Ramesh M.A."/>
            <person name="Rehmeyer C.J."/>
            <person name="Roe B.A."/>
            <person name="Shenoy N."/>
            <person name="Stanke M."/>
            <person name="Ter-Hovhannisyan V."/>
            <person name="Tunlid A."/>
            <person name="Velagapudi R."/>
            <person name="Vision T.J."/>
            <person name="Zeng Q."/>
            <person name="Zolan M.E."/>
            <person name="Pukkila P.J."/>
        </authorList>
    </citation>
    <scope>NUCLEOTIDE SEQUENCE [LARGE SCALE GENOMIC DNA]</scope>
    <source>
        <strain evidence="3">Okayama-7 / 130 / ATCC MYA-4618 / FGSC 9003</strain>
    </source>
</reference>
<keyword evidence="3" id="KW-1185">Reference proteome</keyword>
<evidence type="ECO:0000313" key="2">
    <source>
        <dbReference type="EMBL" id="EAU88346.2"/>
    </source>
</evidence>
<dbReference type="HOGENOM" id="CLU_013429_1_0_1"/>
<dbReference type="STRING" id="240176.A8NFW4"/>
<evidence type="ECO:0008006" key="4">
    <source>
        <dbReference type="Google" id="ProtNLM"/>
    </source>
</evidence>
<gene>
    <name evidence="2" type="ORF">CC1G_05112</name>
</gene>
<dbReference type="OrthoDB" id="3263880at2759"/>